<dbReference type="EMBL" id="CGCX01001765">
    <property type="protein sequence ID" value="CFS01033.1"/>
    <property type="molecule type" value="Genomic_DNA"/>
</dbReference>
<keyword evidence="2" id="KW-0012">Acyltransferase</keyword>
<accession>A0A654U4X5</accession>
<reference evidence="2 3" key="1">
    <citation type="submission" date="2015-03" db="EMBL/GenBank/DDBJ databases">
        <authorList>
            <consortium name="Pathogen Informatics"/>
        </authorList>
    </citation>
    <scope>NUCLEOTIDE SEQUENCE [LARGE SCALE GENOMIC DNA]</scope>
    <source>
        <strain evidence="2 3">C09601061</strain>
    </source>
</reference>
<dbReference type="GO" id="GO:0004144">
    <property type="term" value="F:diacylglycerol O-acyltransferase activity"/>
    <property type="evidence" value="ECO:0007669"/>
    <property type="project" value="UniProtKB-EC"/>
</dbReference>
<keyword evidence="2" id="KW-0808">Transferase</keyword>
<protein>
    <submittedName>
        <fullName evidence="2">Putative diacylglycerol O-acyltransferase</fullName>
        <ecNumber evidence="2">2.3.1.20</ecNumber>
    </submittedName>
</protein>
<evidence type="ECO:0000313" key="3">
    <source>
        <dbReference type="Proteomes" id="UP000046680"/>
    </source>
</evidence>
<proteinExistence type="predicted"/>
<dbReference type="AlphaFoldDB" id="A0A654U4X5"/>
<evidence type="ECO:0000313" key="2">
    <source>
        <dbReference type="EMBL" id="CFS01033.1"/>
    </source>
</evidence>
<feature type="domain" description="O-acyltransferase WSD1 C-terminal" evidence="1">
    <location>
        <begin position="12"/>
        <end position="108"/>
    </location>
</feature>
<dbReference type="EC" id="2.3.1.20" evidence="2"/>
<dbReference type="Pfam" id="PF06974">
    <property type="entry name" value="WS_DGAT_C"/>
    <property type="match status" value="1"/>
</dbReference>
<evidence type="ECO:0000259" key="1">
    <source>
        <dbReference type="Pfam" id="PF06974"/>
    </source>
</evidence>
<name>A0A654U4X5_MYCTX</name>
<dbReference type="InterPro" id="IPR009721">
    <property type="entry name" value="O-acyltransferase_WSD1_C"/>
</dbReference>
<organism evidence="2 3">
    <name type="scientific">Mycobacterium tuberculosis</name>
    <dbReference type="NCBI Taxonomy" id="1773"/>
    <lineage>
        <taxon>Bacteria</taxon>
        <taxon>Bacillati</taxon>
        <taxon>Actinomycetota</taxon>
        <taxon>Actinomycetes</taxon>
        <taxon>Mycobacteriales</taxon>
        <taxon>Mycobacteriaceae</taxon>
        <taxon>Mycobacterium</taxon>
        <taxon>Mycobacterium tuberculosis complex</taxon>
    </lineage>
</organism>
<sequence length="114" mass="12170">MSPNALQHYSVFGLLPIAVGQKTGALGVIPPLFNFTVSNVVLSKDPLYLSGAKLDVIVPMSFLCDGYGLNVTLVGYTDKVVLGFLGCRDTLPHLQRLAQYTGAAFEELETAALP</sequence>
<gene>
    <name evidence="2" type="primary">tgs2_4</name>
    <name evidence="2" type="ORF">ERS007657_03555</name>
</gene>
<dbReference type="Proteomes" id="UP000046680">
    <property type="component" value="Unassembled WGS sequence"/>
</dbReference>